<dbReference type="InterPro" id="IPR036869">
    <property type="entry name" value="J_dom_sf"/>
</dbReference>
<accession>A0A1I1BUY2</accession>
<gene>
    <name evidence="2" type="ORF">SAMN04489723_11852</name>
</gene>
<reference evidence="2 3" key="1">
    <citation type="submission" date="2016-10" db="EMBL/GenBank/DDBJ databases">
        <authorList>
            <person name="de Groot N.N."/>
        </authorList>
    </citation>
    <scope>NUCLEOTIDE SEQUENCE [LARGE SCALE GENOMIC DNA]</scope>
    <source>
        <strain evidence="2 3">DSM 23399</strain>
    </source>
</reference>
<protein>
    <submittedName>
        <fullName evidence="2">KTSC domain-containing protein</fullName>
    </submittedName>
</protein>
<dbReference type="CDD" id="cd06257">
    <property type="entry name" value="DnaJ"/>
    <property type="match status" value="1"/>
</dbReference>
<dbReference type="Proteomes" id="UP000198790">
    <property type="component" value="Unassembled WGS sequence"/>
</dbReference>
<proteinExistence type="predicted"/>
<evidence type="ECO:0000259" key="1">
    <source>
        <dbReference type="PROSITE" id="PS50076"/>
    </source>
</evidence>
<dbReference type="Gene3D" id="1.10.287.110">
    <property type="entry name" value="DnaJ domain"/>
    <property type="match status" value="1"/>
</dbReference>
<keyword evidence="3" id="KW-1185">Reference proteome</keyword>
<dbReference type="PROSITE" id="PS50076">
    <property type="entry name" value="DNAJ_2"/>
    <property type="match status" value="1"/>
</dbReference>
<dbReference type="Pfam" id="PF00226">
    <property type="entry name" value="DnaJ"/>
    <property type="match status" value="1"/>
</dbReference>
<dbReference type="InterPro" id="IPR025309">
    <property type="entry name" value="KTSC_dom"/>
</dbReference>
<feature type="domain" description="J" evidence="1">
    <location>
        <begin position="37"/>
        <end position="98"/>
    </location>
</feature>
<evidence type="ECO:0000313" key="3">
    <source>
        <dbReference type="Proteomes" id="UP000198790"/>
    </source>
</evidence>
<organism evidence="2 3">
    <name type="scientific">Algoriphagus aquimarinus</name>
    <dbReference type="NCBI Taxonomy" id="237018"/>
    <lineage>
        <taxon>Bacteria</taxon>
        <taxon>Pseudomonadati</taxon>
        <taxon>Bacteroidota</taxon>
        <taxon>Cytophagia</taxon>
        <taxon>Cytophagales</taxon>
        <taxon>Cyclobacteriaceae</taxon>
        <taxon>Algoriphagus</taxon>
    </lineage>
</organism>
<dbReference type="EMBL" id="FOKK01000018">
    <property type="protein sequence ID" value="SFB54219.1"/>
    <property type="molecule type" value="Genomic_DNA"/>
</dbReference>
<name>A0A1I1BUY2_9BACT</name>
<dbReference type="AlphaFoldDB" id="A0A1I1BUY2"/>
<dbReference type="SMART" id="SM00271">
    <property type="entry name" value="DnaJ"/>
    <property type="match status" value="1"/>
</dbReference>
<sequence length="180" mass="21101">MGIGGFFTSKFRAYSNSRQIKPYFCARKENNMKRINEYKKLFGVEKEIDLTTLKKTYRNLVKEWHPDKFLSGDPKQVEAEVQSRRIIDGYHFLVSIAPETHEANLANYTETINVAGIADYHHKGMLLEITFVDGNTYEYFGVTPQVYQKMINSDKINRFAKRTIYPNYIYRKSKKSSEEV</sequence>
<dbReference type="STRING" id="237018.SAMN04489723_11852"/>
<evidence type="ECO:0000313" key="2">
    <source>
        <dbReference type="EMBL" id="SFB54219.1"/>
    </source>
</evidence>
<dbReference type="SUPFAM" id="SSF46565">
    <property type="entry name" value="Chaperone J-domain"/>
    <property type="match status" value="1"/>
</dbReference>
<dbReference type="Pfam" id="PF13619">
    <property type="entry name" value="KTSC"/>
    <property type="match status" value="1"/>
</dbReference>
<dbReference type="InterPro" id="IPR001623">
    <property type="entry name" value="DnaJ_domain"/>
</dbReference>